<dbReference type="EMBL" id="AAWS01000001">
    <property type="protein sequence ID" value="EAY31903.1"/>
    <property type="molecule type" value="Genomic_DNA"/>
</dbReference>
<evidence type="ECO:0000313" key="2">
    <source>
        <dbReference type="Proteomes" id="UP000004095"/>
    </source>
</evidence>
<gene>
    <name evidence="1" type="ORF">M23134_01932</name>
</gene>
<evidence type="ECO:0008006" key="3">
    <source>
        <dbReference type="Google" id="ProtNLM"/>
    </source>
</evidence>
<evidence type="ECO:0000313" key="1">
    <source>
        <dbReference type="EMBL" id="EAY31903.1"/>
    </source>
</evidence>
<dbReference type="NCBIfam" id="NF038262">
    <property type="entry name" value="SiaB_fam_kinase"/>
    <property type="match status" value="1"/>
</dbReference>
<organism evidence="1 2">
    <name type="scientific">Microscilla marina ATCC 23134</name>
    <dbReference type="NCBI Taxonomy" id="313606"/>
    <lineage>
        <taxon>Bacteria</taxon>
        <taxon>Pseudomonadati</taxon>
        <taxon>Bacteroidota</taxon>
        <taxon>Cytophagia</taxon>
        <taxon>Cytophagales</taxon>
        <taxon>Microscillaceae</taxon>
        <taxon>Microscilla</taxon>
    </lineage>
</organism>
<dbReference type="Pfam" id="PF19788">
    <property type="entry name" value="DUF6272"/>
    <property type="match status" value="1"/>
</dbReference>
<protein>
    <recommendedName>
        <fullName evidence="3">Histidine kinase/HSP90-like ATPase domain-containing protein</fullName>
    </recommendedName>
</protein>
<proteinExistence type="predicted"/>
<sequence>MILTAKMVDFYMAKSLVYSNIFRVKAPLIMYKGGINYKLIAKARHFIRTTFTKTNLQYKIQSIFIELAQNILLYSEEHNLLKDTESVGTIVLDEQEEAYLLITGNVMKSETVETLKNHCNHINSLDRTGLFHFKAELAQKTASPTSKGGGLGLLQVALLSGNKIQVVTEKINDEYTYLGFCAKVYKDHN</sequence>
<keyword evidence="2" id="KW-1185">Reference proteome</keyword>
<accession>A1ZCA1</accession>
<dbReference type="InterPro" id="IPR046239">
    <property type="entry name" value="DUF6272"/>
</dbReference>
<reference evidence="1 2" key="1">
    <citation type="submission" date="2007-01" db="EMBL/GenBank/DDBJ databases">
        <authorList>
            <person name="Haygood M."/>
            <person name="Podell S."/>
            <person name="Anderson C."/>
            <person name="Hopkinson B."/>
            <person name="Roe K."/>
            <person name="Barbeau K."/>
            <person name="Gaasterland T."/>
            <person name="Ferriera S."/>
            <person name="Johnson J."/>
            <person name="Kravitz S."/>
            <person name="Beeson K."/>
            <person name="Sutton G."/>
            <person name="Rogers Y.-H."/>
            <person name="Friedman R."/>
            <person name="Frazier M."/>
            <person name="Venter J.C."/>
        </authorList>
    </citation>
    <scope>NUCLEOTIDE SEQUENCE [LARGE SCALE GENOMIC DNA]</scope>
    <source>
        <strain evidence="1 2">ATCC 23134</strain>
    </source>
</reference>
<comment type="caution">
    <text evidence="1">The sequence shown here is derived from an EMBL/GenBank/DDBJ whole genome shotgun (WGS) entry which is preliminary data.</text>
</comment>
<dbReference type="Proteomes" id="UP000004095">
    <property type="component" value="Unassembled WGS sequence"/>
</dbReference>
<name>A1ZCA1_MICM2</name>
<dbReference type="AlphaFoldDB" id="A1ZCA1"/>